<feature type="compositionally biased region" description="Low complexity" evidence="1">
    <location>
        <begin position="343"/>
        <end position="357"/>
    </location>
</feature>
<reference evidence="4" key="1">
    <citation type="submission" date="2025-08" db="UniProtKB">
        <authorList>
            <consortium name="RefSeq"/>
        </authorList>
    </citation>
    <scope>IDENTIFICATION</scope>
    <source>
        <tissue evidence="4">Tentacle</tissue>
    </source>
</reference>
<dbReference type="PANTHER" id="PTHR23167:SF46">
    <property type="entry name" value="EPS15 HOMOLOGY DOMAIN CONTAINING PROTEIN-BINDING PROTEIN 1, ISOFORM F"/>
    <property type="match status" value="1"/>
</dbReference>
<organism evidence="3 4">
    <name type="scientific">Actinia tenebrosa</name>
    <name type="common">Australian red waratah sea anemone</name>
    <dbReference type="NCBI Taxonomy" id="6105"/>
    <lineage>
        <taxon>Eukaryota</taxon>
        <taxon>Metazoa</taxon>
        <taxon>Cnidaria</taxon>
        <taxon>Anthozoa</taxon>
        <taxon>Hexacorallia</taxon>
        <taxon>Actiniaria</taxon>
        <taxon>Actiniidae</taxon>
        <taxon>Actinia</taxon>
    </lineage>
</organism>
<dbReference type="Gene3D" id="1.10.418.10">
    <property type="entry name" value="Calponin-like domain"/>
    <property type="match status" value="1"/>
</dbReference>
<dbReference type="SMART" id="SM00033">
    <property type="entry name" value="CH"/>
    <property type="match status" value="1"/>
</dbReference>
<feature type="region of interest" description="Disordered" evidence="1">
    <location>
        <begin position="540"/>
        <end position="607"/>
    </location>
</feature>
<feature type="region of interest" description="Disordered" evidence="1">
    <location>
        <begin position="415"/>
        <end position="525"/>
    </location>
</feature>
<feature type="compositionally biased region" description="Acidic residues" evidence="1">
    <location>
        <begin position="99"/>
        <end position="144"/>
    </location>
</feature>
<name>A0A6P8IAZ9_ACTTE</name>
<dbReference type="OrthoDB" id="21607at2759"/>
<evidence type="ECO:0000256" key="1">
    <source>
        <dbReference type="SAM" id="MobiDB-lite"/>
    </source>
</evidence>
<feature type="compositionally biased region" description="Low complexity" evidence="1">
    <location>
        <begin position="59"/>
        <end position="69"/>
    </location>
</feature>
<evidence type="ECO:0000313" key="3">
    <source>
        <dbReference type="Proteomes" id="UP000515163"/>
    </source>
</evidence>
<feature type="compositionally biased region" description="Basic and acidic residues" evidence="1">
    <location>
        <begin position="243"/>
        <end position="336"/>
    </location>
</feature>
<dbReference type="InterPro" id="IPR036872">
    <property type="entry name" value="CH_dom_sf"/>
</dbReference>
<feature type="compositionally biased region" description="Low complexity" evidence="1">
    <location>
        <begin position="696"/>
        <end position="707"/>
    </location>
</feature>
<feature type="region of interest" description="Disordered" evidence="1">
    <location>
        <begin position="1"/>
        <end position="21"/>
    </location>
</feature>
<feature type="compositionally biased region" description="Basic and acidic residues" evidence="1">
    <location>
        <begin position="216"/>
        <end position="237"/>
    </location>
</feature>
<dbReference type="AlphaFoldDB" id="A0A6P8IAZ9"/>
<dbReference type="SUPFAM" id="SSF47576">
    <property type="entry name" value="Calponin-homology domain, CH-domain"/>
    <property type="match status" value="1"/>
</dbReference>
<feature type="compositionally biased region" description="Basic and acidic residues" evidence="1">
    <location>
        <begin position="460"/>
        <end position="481"/>
    </location>
</feature>
<feature type="domain" description="Calponin-homology (CH)" evidence="2">
    <location>
        <begin position="790"/>
        <end position="894"/>
    </location>
</feature>
<feature type="region of interest" description="Disordered" evidence="1">
    <location>
        <begin position="213"/>
        <end position="397"/>
    </location>
</feature>
<feature type="compositionally biased region" description="Basic and acidic residues" evidence="1">
    <location>
        <begin position="422"/>
        <end position="435"/>
    </location>
</feature>
<feature type="compositionally biased region" description="Low complexity" evidence="1">
    <location>
        <begin position="717"/>
        <end position="737"/>
    </location>
</feature>
<feature type="region of interest" description="Disordered" evidence="1">
    <location>
        <begin position="624"/>
        <end position="644"/>
    </location>
</feature>
<dbReference type="PROSITE" id="PS50021">
    <property type="entry name" value="CH"/>
    <property type="match status" value="1"/>
</dbReference>
<feature type="compositionally biased region" description="Basic and acidic residues" evidence="1">
    <location>
        <begin position="494"/>
        <end position="507"/>
    </location>
</feature>
<dbReference type="InterPro" id="IPR022189">
    <property type="entry name" value="SMTN"/>
</dbReference>
<feature type="region of interest" description="Disordered" evidence="1">
    <location>
        <begin position="676"/>
        <end position="737"/>
    </location>
</feature>
<dbReference type="Proteomes" id="UP000515163">
    <property type="component" value="Unplaced"/>
</dbReference>
<feature type="compositionally biased region" description="Basic and acidic residues" evidence="1">
    <location>
        <begin position="70"/>
        <end position="98"/>
    </location>
</feature>
<dbReference type="KEGG" id="aten:116297751"/>
<evidence type="ECO:0000259" key="2">
    <source>
        <dbReference type="PROSITE" id="PS50021"/>
    </source>
</evidence>
<feature type="region of interest" description="Disordered" evidence="1">
    <location>
        <begin position="34"/>
        <end position="159"/>
    </location>
</feature>
<dbReference type="RefSeq" id="XP_031561895.1">
    <property type="nucleotide sequence ID" value="XM_031706035.1"/>
</dbReference>
<sequence length="908" mass="102537">MEEEEIALKKQLEASKDFEERKEIRQKLRKLRQQKLEALEAEPTGRGGRRRREERTERTTTTTSDGVTTTEKRTTKTEIVENGDVIKSEEDVVVKKEELEPEPEPEPEPEAEPEPEVEAEAEPEVEQEPEKEEEQPEEDQEDGDVPFYLKKNPEDLTENDIGEIDDLDFLENTLKDLPLKFFEVRKHLRGQIRKVKVNRGTSSRHTLGNVAQLKKRAFEEDKKSQSISRQEKGRDGKSSVLERTSKFGERTRAKRNEDIESSRIEKTDGKHKTHIKENGELKREKEDTEKSGTRGKSEENDHKEEYTIEKLASDTLLKRLDEPIEIENTEKEPKDIDSEDDASTISSRSATSSTSDIENAPPPSSDAKEKSGATAAVAPAHRIDGLQPGLQAKKTDFRSQLKKTGINPKMNIAVTGKISSLAKKDTQEPKLDLRRNLKSVPGAVPLTRRGSGSEKYGPSLRDRPKKDEVDTAEKEPTEGKRRISSADLFNLINKPKDTESKDTDYSKQRGIAKKPVAPSYKYEPPKIVGEEDESFKVLMSQRKKEVKRQHTPADLKPGIRLSNKTSRNKPEWSARQLQKPQIISPKTALQDDDDVEEDLPPDIPDNQIDEILKDVDVEEIEVEKLPRKLSAPSIVAPISPRRNRKLSSGNIKWVEGPQIDIQDKSQLSLLRQQLEEQKRRKEAGGGTTITEEKTSITDGGSTTTTTKTTEKHGPGGSTTFTKTTTTRSGGTGRAGARSIEAELAKKKKERMQAKAAAFKNVKDQRNAFKEKLEAQNPKSAGTKKTFQSPNTAVNALLEWCRRKTRGYGIDLQNYTTSWADGMAMCAIFHYFSPDLIPFETLDPNDRKRNWTLAFDAAYAEGLDPILELEDVLRSKVPEPKSLITYVHTIYQHFHDKAEKAKLEMEQAA</sequence>
<dbReference type="InterPro" id="IPR050540">
    <property type="entry name" value="F-actin_Monoox_Mical"/>
</dbReference>
<protein>
    <submittedName>
        <fullName evidence="4">Microtubule-associated protein 1B-like</fullName>
    </submittedName>
</protein>
<evidence type="ECO:0000313" key="4">
    <source>
        <dbReference type="RefSeq" id="XP_031561895.1"/>
    </source>
</evidence>
<proteinExistence type="predicted"/>
<dbReference type="Pfam" id="PF12510">
    <property type="entry name" value="Smoothelin"/>
    <property type="match status" value="1"/>
</dbReference>
<dbReference type="Pfam" id="PF00307">
    <property type="entry name" value="CH"/>
    <property type="match status" value="1"/>
</dbReference>
<dbReference type="GeneID" id="116297751"/>
<dbReference type="InParanoid" id="A0A6P8IAZ9"/>
<dbReference type="PANTHER" id="PTHR23167">
    <property type="entry name" value="CALPONIN HOMOLOGY DOMAIN-CONTAINING PROTEIN DDB_G0272472-RELATED"/>
    <property type="match status" value="1"/>
</dbReference>
<keyword evidence="3" id="KW-1185">Reference proteome</keyword>
<dbReference type="InterPro" id="IPR001715">
    <property type="entry name" value="CH_dom"/>
</dbReference>
<gene>
    <name evidence="4" type="primary">LOC116297751</name>
</gene>
<feature type="compositionally biased region" description="Acidic residues" evidence="1">
    <location>
        <begin position="590"/>
        <end position="600"/>
    </location>
</feature>
<accession>A0A6P8IAZ9</accession>